<dbReference type="EMBL" id="UINC01133153">
    <property type="protein sequence ID" value="SVD15922.1"/>
    <property type="molecule type" value="Genomic_DNA"/>
</dbReference>
<reference evidence="1" key="1">
    <citation type="submission" date="2018-05" db="EMBL/GenBank/DDBJ databases">
        <authorList>
            <person name="Lanie J.A."/>
            <person name="Ng W.-L."/>
            <person name="Kazmierczak K.M."/>
            <person name="Andrzejewski T.M."/>
            <person name="Davidsen T.M."/>
            <person name="Wayne K.J."/>
            <person name="Tettelin H."/>
            <person name="Glass J.I."/>
            <person name="Rusch D."/>
            <person name="Podicherti R."/>
            <person name="Tsui H.-C.T."/>
            <person name="Winkler M.E."/>
        </authorList>
    </citation>
    <scope>NUCLEOTIDE SEQUENCE</scope>
</reference>
<protein>
    <submittedName>
        <fullName evidence="1">Uncharacterized protein</fullName>
    </submittedName>
</protein>
<name>A0A382T272_9ZZZZ</name>
<sequence length="63" mass="7381">MREKYKRDGVLKQQILFVIPEIHNELSGIYIAGYSLVRQSTYISKKYINTNKKTTNVGLEIIY</sequence>
<proteinExistence type="predicted"/>
<evidence type="ECO:0000313" key="1">
    <source>
        <dbReference type="EMBL" id="SVD15922.1"/>
    </source>
</evidence>
<gene>
    <name evidence="1" type="ORF">METZ01_LOCUS368776</name>
</gene>
<accession>A0A382T272</accession>
<dbReference type="AlphaFoldDB" id="A0A382T272"/>
<organism evidence="1">
    <name type="scientific">marine metagenome</name>
    <dbReference type="NCBI Taxonomy" id="408172"/>
    <lineage>
        <taxon>unclassified sequences</taxon>
        <taxon>metagenomes</taxon>
        <taxon>ecological metagenomes</taxon>
    </lineage>
</organism>